<gene>
    <name evidence="2" type="ORF">PIB30_098213</name>
</gene>
<keyword evidence="3" id="KW-1185">Reference proteome</keyword>
<evidence type="ECO:0000313" key="2">
    <source>
        <dbReference type="EMBL" id="MED6165295.1"/>
    </source>
</evidence>
<evidence type="ECO:0000256" key="1">
    <source>
        <dbReference type="SAM" id="Coils"/>
    </source>
</evidence>
<feature type="coiled-coil region" evidence="1">
    <location>
        <begin position="21"/>
        <end position="48"/>
    </location>
</feature>
<name>A0ABU6UXN1_9FABA</name>
<sequence>MGKMFTSDRSVKRGVMEVDTIDALLAQNKVMAQQLTTLNKKMEKLEVAALGTLQEMQTTCGLCGGPHENHNSSLIKEDQLV</sequence>
<comment type="caution">
    <text evidence="2">The sequence shown here is derived from an EMBL/GenBank/DDBJ whole genome shotgun (WGS) entry which is preliminary data.</text>
</comment>
<proteinExistence type="predicted"/>
<evidence type="ECO:0000313" key="3">
    <source>
        <dbReference type="Proteomes" id="UP001341840"/>
    </source>
</evidence>
<dbReference type="Proteomes" id="UP001341840">
    <property type="component" value="Unassembled WGS sequence"/>
</dbReference>
<protein>
    <submittedName>
        <fullName evidence="2">Uncharacterized protein</fullName>
    </submittedName>
</protein>
<keyword evidence="1" id="KW-0175">Coiled coil</keyword>
<dbReference type="EMBL" id="JASCZI010123317">
    <property type="protein sequence ID" value="MED6165295.1"/>
    <property type="molecule type" value="Genomic_DNA"/>
</dbReference>
<organism evidence="2 3">
    <name type="scientific">Stylosanthes scabra</name>
    <dbReference type="NCBI Taxonomy" id="79078"/>
    <lineage>
        <taxon>Eukaryota</taxon>
        <taxon>Viridiplantae</taxon>
        <taxon>Streptophyta</taxon>
        <taxon>Embryophyta</taxon>
        <taxon>Tracheophyta</taxon>
        <taxon>Spermatophyta</taxon>
        <taxon>Magnoliopsida</taxon>
        <taxon>eudicotyledons</taxon>
        <taxon>Gunneridae</taxon>
        <taxon>Pentapetalae</taxon>
        <taxon>rosids</taxon>
        <taxon>fabids</taxon>
        <taxon>Fabales</taxon>
        <taxon>Fabaceae</taxon>
        <taxon>Papilionoideae</taxon>
        <taxon>50 kb inversion clade</taxon>
        <taxon>dalbergioids sensu lato</taxon>
        <taxon>Dalbergieae</taxon>
        <taxon>Pterocarpus clade</taxon>
        <taxon>Stylosanthes</taxon>
    </lineage>
</organism>
<reference evidence="2 3" key="1">
    <citation type="journal article" date="2023" name="Plants (Basel)">
        <title>Bridging the Gap: Combining Genomics and Transcriptomics Approaches to Understand Stylosanthes scabra, an Orphan Legume from the Brazilian Caatinga.</title>
        <authorList>
            <person name="Ferreira-Neto J.R.C."/>
            <person name="da Silva M.D."/>
            <person name="Binneck E."/>
            <person name="de Melo N.F."/>
            <person name="da Silva R.H."/>
            <person name="de Melo A.L.T.M."/>
            <person name="Pandolfi V."/>
            <person name="Bustamante F.O."/>
            <person name="Brasileiro-Vidal A.C."/>
            <person name="Benko-Iseppon A.M."/>
        </authorList>
    </citation>
    <scope>NUCLEOTIDE SEQUENCE [LARGE SCALE GENOMIC DNA]</scope>
    <source>
        <tissue evidence="2">Leaves</tissue>
    </source>
</reference>
<accession>A0ABU6UXN1</accession>